<name>E2BKX3_HARSA</name>
<protein>
    <recommendedName>
        <fullName evidence="1">Phospholipase A2-like domain-containing protein</fullName>
    </recommendedName>
</protein>
<reference evidence="2 3" key="1">
    <citation type="journal article" date="2010" name="Science">
        <title>Genomic comparison of the ants Camponotus floridanus and Harpegnathos saltator.</title>
        <authorList>
            <person name="Bonasio R."/>
            <person name="Zhang G."/>
            <person name="Ye C."/>
            <person name="Mutti N.S."/>
            <person name="Fang X."/>
            <person name="Qin N."/>
            <person name="Donahue G."/>
            <person name="Yang P."/>
            <person name="Li Q."/>
            <person name="Li C."/>
            <person name="Zhang P."/>
            <person name="Huang Z."/>
            <person name="Berger S.L."/>
            <person name="Reinberg D."/>
            <person name="Wang J."/>
            <person name="Liebig J."/>
        </authorList>
    </citation>
    <scope>NUCLEOTIDE SEQUENCE [LARGE SCALE GENOMIC DNA]</scope>
    <source>
        <strain evidence="2 3">R22 G/1</strain>
    </source>
</reference>
<dbReference type="GO" id="GO:0005198">
    <property type="term" value="F:structural molecule activity"/>
    <property type="evidence" value="ECO:0007669"/>
    <property type="project" value="InterPro"/>
</dbReference>
<proteinExistence type="predicted"/>
<accession>E2BKX3</accession>
<sequence>ELYIPEYQFRGPGARLIKRLTTGDQSINSLDAACREHDIAYSHSNNLADRHAADDILVVKARKRITSKDLPLGGRAAAAAVWAIMKAKTK</sequence>
<dbReference type="EMBL" id="GL448852">
    <property type="protein sequence ID" value="EFN83654.1"/>
    <property type="molecule type" value="Genomic_DNA"/>
</dbReference>
<dbReference type="OMA" id="DIAYSHS"/>
<evidence type="ECO:0000313" key="3">
    <source>
        <dbReference type="Proteomes" id="UP000008237"/>
    </source>
</evidence>
<keyword evidence="3" id="KW-1185">Reference proteome</keyword>
<dbReference type="Pfam" id="PF08398">
    <property type="entry name" value="Phospholip_A2_4"/>
    <property type="match status" value="1"/>
</dbReference>
<feature type="non-terminal residue" evidence="2">
    <location>
        <position position="90"/>
    </location>
</feature>
<dbReference type="InterPro" id="IPR013607">
    <property type="entry name" value="Phospholipase_A2-like"/>
</dbReference>
<organism evidence="3">
    <name type="scientific">Harpegnathos saltator</name>
    <name type="common">Jerdon's jumping ant</name>
    <dbReference type="NCBI Taxonomy" id="610380"/>
    <lineage>
        <taxon>Eukaryota</taxon>
        <taxon>Metazoa</taxon>
        <taxon>Ecdysozoa</taxon>
        <taxon>Arthropoda</taxon>
        <taxon>Hexapoda</taxon>
        <taxon>Insecta</taxon>
        <taxon>Pterygota</taxon>
        <taxon>Neoptera</taxon>
        <taxon>Endopterygota</taxon>
        <taxon>Hymenoptera</taxon>
        <taxon>Apocrita</taxon>
        <taxon>Aculeata</taxon>
        <taxon>Formicoidea</taxon>
        <taxon>Formicidae</taxon>
        <taxon>Ponerinae</taxon>
        <taxon>Ponerini</taxon>
        <taxon>Harpegnathos</taxon>
    </lineage>
</organism>
<dbReference type="AlphaFoldDB" id="E2BKX3"/>
<dbReference type="InParanoid" id="E2BKX3"/>
<feature type="non-terminal residue" evidence="2">
    <location>
        <position position="1"/>
    </location>
</feature>
<feature type="domain" description="Phospholipase A2-like" evidence="1">
    <location>
        <begin position="2"/>
        <end position="60"/>
    </location>
</feature>
<evidence type="ECO:0000313" key="2">
    <source>
        <dbReference type="EMBL" id="EFN83654.1"/>
    </source>
</evidence>
<gene>
    <name evidence="2" type="ORF">EAI_04515</name>
</gene>
<dbReference type="Proteomes" id="UP000008237">
    <property type="component" value="Unassembled WGS sequence"/>
</dbReference>
<evidence type="ECO:0000259" key="1">
    <source>
        <dbReference type="Pfam" id="PF08398"/>
    </source>
</evidence>